<dbReference type="Pfam" id="PF08410">
    <property type="entry name" value="DUF1737"/>
    <property type="match status" value="1"/>
</dbReference>
<dbReference type="InterPro" id="IPR013619">
    <property type="entry name" value="DUF1737"/>
</dbReference>
<sequence>MGHEKYKIVEKQSGFSLEREVNKMIKEGWKPQGGLQIVRDNYDIEKIYQAMVKE</sequence>
<organism evidence="2">
    <name type="scientific">marine metagenome</name>
    <dbReference type="NCBI Taxonomy" id="408172"/>
    <lineage>
        <taxon>unclassified sequences</taxon>
        <taxon>metagenomes</taxon>
        <taxon>ecological metagenomes</taxon>
    </lineage>
</organism>
<evidence type="ECO:0000313" key="2">
    <source>
        <dbReference type="EMBL" id="SVE49759.1"/>
    </source>
</evidence>
<proteinExistence type="predicted"/>
<accession>A0A383DZI6</accession>
<dbReference type="EMBL" id="UINC01221426">
    <property type="protein sequence ID" value="SVE49759.1"/>
    <property type="molecule type" value="Genomic_DNA"/>
</dbReference>
<protein>
    <recommendedName>
        <fullName evidence="1">DUF1737 domain-containing protein</fullName>
    </recommendedName>
</protein>
<evidence type="ECO:0000259" key="1">
    <source>
        <dbReference type="Pfam" id="PF08410"/>
    </source>
</evidence>
<reference evidence="2" key="1">
    <citation type="submission" date="2018-05" db="EMBL/GenBank/DDBJ databases">
        <authorList>
            <person name="Lanie J.A."/>
            <person name="Ng W.-L."/>
            <person name="Kazmierczak K.M."/>
            <person name="Andrzejewski T.M."/>
            <person name="Davidsen T.M."/>
            <person name="Wayne K.J."/>
            <person name="Tettelin H."/>
            <person name="Glass J.I."/>
            <person name="Rusch D."/>
            <person name="Podicherti R."/>
            <person name="Tsui H.-C.T."/>
            <person name="Winkler M.E."/>
        </authorList>
    </citation>
    <scope>NUCLEOTIDE SEQUENCE</scope>
</reference>
<dbReference type="AlphaFoldDB" id="A0A383DZI6"/>
<name>A0A383DZI6_9ZZZZ</name>
<feature type="domain" description="DUF1737" evidence="1">
    <location>
        <begin position="5"/>
        <end position="54"/>
    </location>
</feature>
<gene>
    <name evidence="2" type="ORF">METZ01_LOCUS502613</name>
</gene>